<organism evidence="8 9">
    <name type="scientific">Dissulfuribacter thermophilus</name>
    <dbReference type="NCBI Taxonomy" id="1156395"/>
    <lineage>
        <taxon>Bacteria</taxon>
        <taxon>Pseudomonadati</taxon>
        <taxon>Thermodesulfobacteriota</taxon>
        <taxon>Dissulfuribacteria</taxon>
        <taxon>Dissulfuribacterales</taxon>
        <taxon>Dissulfuribacteraceae</taxon>
        <taxon>Dissulfuribacter</taxon>
    </lineage>
</organism>
<dbReference type="PANTHER" id="PTHR47637">
    <property type="entry name" value="CHAPERONE SURA"/>
    <property type="match status" value="1"/>
</dbReference>
<evidence type="ECO:0000313" key="9">
    <source>
        <dbReference type="Proteomes" id="UP000093080"/>
    </source>
</evidence>
<evidence type="ECO:0000256" key="1">
    <source>
        <dbReference type="ARBA" id="ARBA00022729"/>
    </source>
</evidence>
<dbReference type="InterPro" id="IPR046357">
    <property type="entry name" value="PPIase_dom_sf"/>
</dbReference>
<dbReference type="PROSITE" id="PS50198">
    <property type="entry name" value="PPIC_PPIASE_2"/>
    <property type="match status" value="1"/>
</dbReference>
<evidence type="ECO:0000313" key="8">
    <source>
        <dbReference type="EMBL" id="OCC14706.1"/>
    </source>
</evidence>
<keyword evidence="4" id="KW-0143">Chaperone</keyword>
<sequence>MKKHLFFVLIVTFFISHTIILRPTYGEIVDRIVAIVDNDCITLSELKDKAKDILRRTGQTGRPLDDTLLAQILPQVIDQHLIKKEIEDRGIKVSKKEVDLALDEILKSNGLTIKELEDILKKQGKDLDAYREEIRTQIEHSRLISSEVRGKIVVTDEEIEAYLKEHPLKDLKKGPIYELQDIFIGFDGQHRTREEAKKEALKILKELKEPQTQNAVMEKFQDIGSFTLSEMAPFLKEHVKHLKKGEISNIIETETGFHILRVKDILSSNEESLNAQKREIRNLLFKKKLNQQFEEWLKELRQKASIRILL</sequence>
<evidence type="ECO:0000256" key="5">
    <source>
        <dbReference type="ARBA" id="ARBA00023235"/>
    </source>
</evidence>
<evidence type="ECO:0000259" key="7">
    <source>
        <dbReference type="PROSITE" id="PS50198"/>
    </source>
</evidence>
<accession>A0A1B9F446</accession>
<dbReference type="InterPro" id="IPR000297">
    <property type="entry name" value="PPIase_PpiC"/>
</dbReference>
<dbReference type="OrthoDB" id="14196at2"/>
<dbReference type="STRING" id="1156395.DBT_1766"/>
<keyword evidence="3 6" id="KW-0697">Rotamase</keyword>
<dbReference type="PANTHER" id="PTHR47637:SF1">
    <property type="entry name" value="CHAPERONE SURA"/>
    <property type="match status" value="1"/>
</dbReference>
<evidence type="ECO:0000256" key="4">
    <source>
        <dbReference type="ARBA" id="ARBA00023186"/>
    </source>
</evidence>
<gene>
    <name evidence="8" type="ORF">DBT_1766</name>
</gene>
<dbReference type="InterPro" id="IPR015391">
    <property type="entry name" value="SurA_N"/>
</dbReference>
<keyword evidence="2" id="KW-0574">Periplasm</keyword>
<dbReference type="EMBL" id="MAGO01000009">
    <property type="protein sequence ID" value="OCC14706.1"/>
    <property type="molecule type" value="Genomic_DNA"/>
</dbReference>
<dbReference type="Gene3D" id="3.10.50.40">
    <property type="match status" value="1"/>
</dbReference>
<keyword evidence="9" id="KW-1185">Reference proteome</keyword>
<comment type="caution">
    <text evidence="8">The sequence shown here is derived from an EMBL/GenBank/DDBJ whole genome shotgun (WGS) entry which is preliminary data.</text>
</comment>
<dbReference type="Proteomes" id="UP000093080">
    <property type="component" value="Unassembled WGS sequence"/>
</dbReference>
<keyword evidence="1" id="KW-0732">Signal</keyword>
<dbReference type="RefSeq" id="WP_067619134.1">
    <property type="nucleotide sequence ID" value="NZ_MAGO01000009.1"/>
</dbReference>
<evidence type="ECO:0000256" key="6">
    <source>
        <dbReference type="PROSITE-ProRule" id="PRU00278"/>
    </source>
</evidence>
<dbReference type="AlphaFoldDB" id="A0A1B9F446"/>
<reference evidence="8 9" key="1">
    <citation type="submission" date="2016-06" db="EMBL/GenBank/DDBJ databases">
        <title>Respiratory ammonification of nitrate coupled to the oxidation of elemental sulfur in deep-sea autotrophic thermophilic bacteria.</title>
        <authorList>
            <person name="Slobodkina G.B."/>
            <person name="Mardanov A.V."/>
            <person name="Ravin N.V."/>
            <person name="Frolova A.A."/>
            <person name="Viryasiv M.B."/>
            <person name="Chernyh N.A."/>
            <person name="Bonch-Osmolovskaya E.A."/>
            <person name="Slobodkin A.I."/>
        </authorList>
    </citation>
    <scope>NUCLEOTIDE SEQUENCE [LARGE SCALE GENOMIC DNA]</scope>
    <source>
        <strain evidence="8 9">S69</strain>
    </source>
</reference>
<keyword evidence="5 6" id="KW-0413">Isomerase</keyword>
<feature type="domain" description="PpiC" evidence="7">
    <location>
        <begin position="152"/>
        <end position="264"/>
    </location>
</feature>
<dbReference type="Pfam" id="PF09312">
    <property type="entry name" value="SurA_N"/>
    <property type="match status" value="1"/>
</dbReference>
<dbReference type="InterPro" id="IPR027304">
    <property type="entry name" value="Trigger_fact/SurA_dom_sf"/>
</dbReference>
<evidence type="ECO:0000256" key="2">
    <source>
        <dbReference type="ARBA" id="ARBA00022764"/>
    </source>
</evidence>
<dbReference type="Gene3D" id="1.10.4030.10">
    <property type="entry name" value="Porin chaperone SurA, peptide-binding domain"/>
    <property type="match status" value="1"/>
</dbReference>
<protein>
    <submittedName>
        <fullName evidence="8">Survival protein SurA (Peptidyl-prolyl cis-trans isomerase SurA)</fullName>
    </submittedName>
</protein>
<dbReference type="InterPro" id="IPR050280">
    <property type="entry name" value="OMP_Chaperone_SurA"/>
</dbReference>
<dbReference type="SUPFAM" id="SSF109998">
    <property type="entry name" value="Triger factor/SurA peptide-binding domain-like"/>
    <property type="match status" value="1"/>
</dbReference>
<proteinExistence type="predicted"/>
<name>A0A1B9F446_9BACT</name>
<dbReference type="GO" id="GO:0003755">
    <property type="term" value="F:peptidyl-prolyl cis-trans isomerase activity"/>
    <property type="evidence" value="ECO:0007669"/>
    <property type="project" value="UniProtKB-KW"/>
</dbReference>
<dbReference type="SUPFAM" id="SSF54534">
    <property type="entry name" value="FKBP-like"/>
    <property type="match status" value="1"/>
</dbReference>
<evidence type="ECO:0000256" key="3">
    <source>
        <dbReference type="ARBA" id="ARBA00023110"/>
    </source>
</evidence>
<dbReference type="Pfam" id="PF13145">
    <property type="entry name" value="Rotamase_2"/>
    <property type="match status" value="1"/>
</dbReference>